<proteinExistence type="predicted"/>
<evidence type="ECO:0000259" key="1">
    <source>
        <dbReference type="Pfam" id="PF13435"/>
    </source>
</evidence>
<dbReference type="SUPFAM" id="SSF48695">
    <property type="entry name" value="Multiheme cytochromes"/>
    <property type="match status" value="1"/>
</dbReference>
<dbReference type="InterPro" id="IPR023155">
    <property type="entry name" value="Cyt_c-552/4"/>
</dbReference>
<keyword evidence="3" id="KW-1185">Reference proteome</keyword>
<dbReference type="Gene3D" id="1.10.1130.10">
    <property type="entry name" value="Flavocytochrome C3, Chain A"/>
    <property type="match status" value="1"/>
</dbReference>
<gene>
    <name evidence="2" type="ORF">SCALIN_C01_0228</name>
</gene>
<dbReference type="RefSeq" id="WP_162532094.1">
    <property type="nucleotide sequence ID" value="NZ_BAOS01000001.1"/>
</dbReference>
<dbReference type="EMBL" id="BAOS01000001">
    <property type="protein sequence ID" value="GAX59297.1"/>
    <property type="molecule type" value="Genomic_DNA"/>
</dbReference>
<dbReference type="AlphaFoldDB" id="A0A286TTU2"/>
<dbReference type="Pfam" id="PF13435">
    <property type="entry name" value="Cytochrome_C554"/>
    <property type="match status" value="1"/>
</dbReference>
<reference evidence="3" key="1">
    <citation type="journal article" date="2017" name="Environ. Microbiol. Rep.">
        <title>Genetic Diversity of Marine Anaerobic Ammonium-Oxidizing Bacteria as Revealed by Genomic and Proteomic Analyses of 'Candidatus Scalindua japonica'.</title>
        <authorList>
            <person name="Oshiki M."/>
            <person name="Mizuto K."/>
            <person name="Kimura Z."/>
            <person name="Kindaichi T."/>
            <person name="Satoh H."/>
            <person name="Okabe S."/>
        </authorList>
    </citation>
    <scope>NUCLEOTIDE SEQUENCE [LARGE SCALE GENOMIC DNA]</scope>
    <source>
        <strain evidence="3">husup-a2</strain>
    </source>
</reference>
<name>A0A286TTU2_9BACT</name>
<protein>
    <recommendedName>
        <fullName evidence="1">Cytochrome c-552/4 domain-containing protein</fullName>
    </recommendedName>
</protein>
<organism evidence="2 3">
    <name type="scientific">Candidatus Scalindua japonica</name>
    <dbReference type="NCBI Taxonomy" id="1284222"/>
    <lineage>
        <taxon>Bacteria</taxon>
        <taxon>Pseudomonadati</taxon>
        <taxon>Planctomycetota</taxon>
        <taxon>Candidatus Brocadiia</taxon>
        <taxon>Candidatus Brocadiales</taxon>
        <taxon>Candidatus Scalinduaceae</taxon>
        <taxon>Candidatus Scalindua</taxon>
    </lineage>
</organism>
<evidence type="ECO:0000313" key="3">
    <source>
        <dbReference type="Proteomes" id="UP000218542"/>
    </source>
</evidence>
<evidence type="ECO:0000313" key="2">
    <source>
        <dbReference type="EMBL" id="GAX59297.1"/>
    </source>
</evidence>
<accession>A0A286TTU2</accession>
<feature type="domain" description="Cytochrome c-552/4" evidence="1">
    <location>
        <begin position="5"/>
        <end position="93"/>
    </location>
</feature>
<comment type="caution">
    <text evidence="2">The sequence shown here is derived from an EMBL/GenBank/DDBJ whole genome shotgun (WGS) entry which is preliminary data.</text>
</comment>
<sequence>MRSKECGECHIDIYKEWAGSLHSKSYTSEEFRVATNNYEFEFCIRCHVPKTIFTSLKNDTGDNTETSIIKPENGEIEERDYNLSDGVNCQGCHLTVDCKLSGPHAGIAPHPTEKNEDLYKRSELCGKCHVDTFEEYLKYVDNSNDETCQDCHMPAVNRKLIQNEPWQKLHVKKEGKAHTFSRLSAIERNKEFVELKFTDIKRDKNKITGNVEIVNTRVKHSVPTGKYGYKEIVLLINLNDNLGRIICSTQESMFLEMNTQLKPGEKRVFKFHFDMDDISSEHMGLEAVLFRTNFDRTDKTEFSKAELYLGI</sequence>
<dbReference type="InterPro" id="IPR036280">
    <property type="entry name" value="Multihaem_cyt_sf"/>
</dbReference>
<dbReference type="Proteomes" id="UP000218542">
    <property type="component" value="Unassembled WGS sequence"/>
</dbReference>